<sequence length="141" mass="15235">MIAGLLLANAAQAQEDRGEPADSADARVTTLGEVRALKPEDDVPVDLYRFKSPVQPAPNAFNRAWHEPPSLQEVGMRGGYLMMGINYGIAKTAQGLHTLTRAPDPIQSAIARPPPQLDAAQQRRAMKFCEVEAECDPASAK</sequence>
<gene>
    <name evidence="1" type="ORF">QE424_003565</name>
</gene>
<proteinExistence type="predicted"/>
<protein>
    <submittedName>
        <fullName evidence="1">Uncharacterized protein</fullName>
    </submittedName>
</protein>
<dbReference type="Proteomes" id="UP001226084">
    <property type="component" value="Unassembled WGS sequence"/>
</dbReference>
<evidence type="ECO:0000313" key="1">
    <source>
        <dbReference type="EMBL" id="MDQ1110406.1"/>
    </source>
</evidence>
<dbReference type="RefSeq" id="WP_249833424.1">
    <property type="nucleotide sequence ID" value="NZ_CP088000.1"/>
</dbReference>
<dbReference type="EMBL" id="JAUTAS010000001">
    <property type="protein sequence ID" value="MDQ1110406.1"/>
    <property type="molecule type" value="Genomic_DNA"/>
</dbReference>
<organism evidence="1 2">
    <name type="scientific">Stenotrophomonas rhizophila</name>
    <dbReference type="NCBI Taxonomy" id="216778"/>
    <lineage>
        <taxon>Bacteria</taxon>
        <taxon>Pseudomonadati</taxon>
        <taxon>Pseudomonadota</taxon>
        <taxon>Gammaproteobacteria</taxon>
        <taxon>Lysobacterales</taxon>
        <taxon>Lysobacteraceae</taxon>
        <taxon>Stenotrophomonas</taxon>
    </lineage>
</organism>
<accession>A0AAP5ALR1</accession>
<reference evidence="1" key="1">
    <citation type="submission" date="2023-07" db="EMBL/GenBank/DDBJ databases">
        <title>Functional and genomic diversity of the sorghum phyllosphere microbiome.</title>
        <authorList>
            <person name="Shade A."/>
        </authorList>
    </citation>
    <scope>NUCLEOTIDE SEQUENCE</scope>
    <source>
        <strain evidence="1">SORGH_AS_0457</strain>
    </source>
</reference>
<comment type="caution">
    <text evidence="1">The sequence shown here is derived from an EMBL/GenBank/DDBJ whole genome shotgun (WGS) entry which is preliminary data.</text>
</comment>
<dbReference type="AlphaFoldDB" id="A0AAP5ALR1"/>
<evidence type="ECO:0000313" key="2">
    <source>
        <dbReference type="Proteomes" id="UP001226084"/>
    </source>
</evidence>
<name>A0AAP5ALR1_9GAMM</name>